<sequence>MFGCCVEEVGGAHAENTGEAAAAEAERGAPPEGAVGALPQSLESRSGAAPQREGQTEQDRQDGCSALEGHCKEEETGSALLQGRSTAGQKDLIRRLWEVVPGEVLGCPGAEAGAARSPPAGQEETAGCVRRLAPAARAEGAAWALLERARKARLSRCLWRWREAVHRRSAWLRCLSRRRALSLSRCLQRWRHALELRRLSVAFITRASPRRRRRARGRRRELRWGVELWGESEPIASPQWRAHCSLDLLLHQAFHTWKDSTHNLQLARLAQQALDAQVHSFCTQLALLDSAPSLGSDSTPPICLFLGTSVGSEQALAVTERCSDRGEPVHGGAHPVYHSTKLGGRTPLLLAD</sequence>
<name>A0A9D3RT69_ANGAN</name>
<comment type="caution">
    <text evidence="2">The sequence shown here is derived from an EMBL/GenBank/DDBJ whole genome shotgun (WGS) entry which is preliminary data.</text>
</comment>
<gene>
    <name evidence="2" type="ORF">ANANG_G00226440</name>
</gene>
<dbReference type="Proteomes" id="UP001044222">
    <property type="component" value="Chromosome 12"/>
</dbReference>
<dbReference type="AlphaFoldDB" id="A0A9D3RT69"/>
<proteinExistence type="predicted"/>
<evidence type="ECO:0000313" key="2">
    <source>
        <dbReference type="EMBL" id="KAG5838707.1"/>
    </source>
</evidence>
<evidence type="ECO:0000256" key="1">
    <source>
        <dbReference type="SAM" id="MobiDB-lite"/>
    </source>
</evidence>
<organism evidence="2 3">
    <name type="scientific">Anguilla anguilla</name>
    <name type="common">European freshwater eel</name>
    <name type="synonym">Muraena anguilla</name>
    <dbReference type="NCBI Taxonomy" id="7936"/>
    <lineage>
        <taxon>Eukaryota</taxon>
        <taxon>Metazoa</taxon>
        <taxon>Chordata</taxon>
        <taxon>Craniata</taxon>
        <taxon>Vertebrata</taxon>
        <taxon>Euteleostomi</taxon>
        <taxon>Actinopterygii</taxon>
        <taxon>Neopterygii</taxon>
        <taxon>Teleostei</taxon>
        <taxon>Anguilliformes</taxon>
        <taxon>Anguillidae</taxon>
        <taxon>Anguilla</taxon>
    </lineage>
</organism>
<dbReference type="EMBL" id="JAFIRN010000012">
    <property type="protein sequence ID" value="KAG5838707.1"/>
    <property type="molecule type" value="Genomic_DNA"/>
</dbReference>
<evidence type="ECO:0000313" key="3">
    <source>
        <dbReference type="Proteomes" id="UP001044222"/>
    </source>
</evidence>
<keyword evidence="3" id="KW-1185">Reference proteome</keyword>
<reference evidence="2" key="1">
    <citation type="submission" date="2021-01" db="EMBL/GenBank/DDBJ databases">
        <title>A chromosome-scale assembly of European eel, Anguilla anguilla.</title>
        <authorList>
            <person name="Henkel C."/>
            <person name="Jong-Raadsen S.A."/>
            <person name="Dufour S."/>
            <person name="Weltzien F.-A."/>
            <person name="Palstra A.P."/>
            <person name="Pelster B."/>
            <person name="Spaink H.P."/>
            <person name="Van Den Thillart G.E."/>
            <person name="Jansen H."/>
            <person name="Zahm M."/>
            <person name="Klopp C."/>
            <person name="Cedric C."/>
            <person name="Louis A."/>
            <person name="Berthelot C."/>
            <person name="Parey E."/>
            <person name="Roest Crollius H."/>
            <person name="Montfort J."/>
            <person name="Robinson-Rechavi M."/>
            <person name="Bucao C."/>
            <person name="Bouchez O."/>
            <person name="Gislard M."/>
            <person name="Lluch J."/>
            <person name="Milhes M."/>
            <person name="Lampietro C."/>
            <person name="Lopez Roques C."/>
            <person name="Donnadieu C."/>
            <person name="Braasch I."/>
            <person name="Desvignes T."/>
            <person name="Postlethwait J."/>
            <person name="Bobe J."/>
            <person name="Guiguen Y."/>
            <person name="Dirks R."/>
        </authorList>
    </citation>
    <scope>NUCLEOTIDE SEQUENCE</scope>
    <source>
        <strain evidence="2">Tag_6206</strain>
        <tissue evidence="2">Liver</tissue>
    </source>
</reference>
<feature type="region of interest" description="Disordered" evidence="1">
    <location>
        <begin position="16"/>
        <end position="63"/>
    </location>
</feature>
<protein>
    <submittedName>
        <fullName evidence="2">Uncharacterized protein</fullName>
    </submittedName>
</protein>
<accession>A0A9D3RT69</accession>